<keyword evidence="1" id="KW-0472">Membrane</keyword>
<evidence type="ECO:0000259" key="2">
    <source>
        <dbReference type="PROSITE" id="PS51352"/>
    </source>
</evidence>
<proteinExistence type="predicted"/>
<dbReference type="GO" id="GO:0003756">
    <property type="term" value="F:protein disulfide isomerase activity"/>
    <property type="evidence" value="ECO:0007669"/>
    <property type="project" value="TreeGrafter"/>
</dbReference>
<organism evidence="3">
    <name type="scientific">viral metagenome</name>
    <dbReference type="NCBI Taxonomy" id="1070528"/>
    <lineage>
        <taxon>unclassified sequences</taxon>
        <taxon>metagenomes</taxon>
        <taxon>organismal metagenomes</taxon>
    </lineage>
</organism>
<dbReference type="Gene3D" id="3.40.30.10">
    <property type="entry name" value="Glutaredoxin"/>
    <property type="match status" value="1"/>
</dbReference>
<sequence>MDFNNMLKIFFFIFILFFIYSLYNKKNLLKYIKEDYASNTHNFKMYYVDWCPHCVNAKPHFKKLMNHKKINNHKIKYHMIDCEKNPKLAEQANIDGYPTLILNDHKKYNGERDYNKFLHFLHKNIN</sequence>
<dbReference type="InterPro" id="IPR013766">
    <property type="entry name" value="Thioredoxin_domain"/>
</dbReference>
<dbReference type="InterPro" id="IPR036249">
    <property type="entry name" value="Thioredoxin-like_sf"/>
</dbReference>
<accession>A0A6C0IXZ2</accession>
<keyword evidence="1" id="KW-0812">Transmembrane</keyword>
<dbReference type="PANTHER" id="PTHR45672">
    <property type="entry name" value="PROTEIN DISULFIDE-ISOMERASE C17H9.14C-RELATED"/>
    <property type="match status" value="1"/>
</dbReference>
<dbReference type="InterPro" id="IPR051063">
    <property type="entry name" value="PDI"/>
</dbReference>
<dbReference type="PROSITE" id="PS51352">
    <property type="entry name" value="THIOREDOXIN_2"/>
    <property type="match status" value="1"/>
</dbReference>
<evidence type="ECO:0000313" key="3">
    <source>
        <dbReference type="EMBL" id="QHT97459.1"/>
    </source>
</evidence>
<reference evidence="3" key="1">
    <citation type="journal article" date="2020" name="Nature">
        <title>Giant virus diversity and host interactions through global metagenomics.</title>
        <authorList>
            <person name="Schulz F."/>
            <person name="Roux S."/>
            <person name="Paez-Espino D."/>
            <person name="Jungbluth S."/>
            <person name="Walsh D.A."/>
            <person name="Denef V.J."/>
            <person name="McMahon K.D."/>
            <person name="Konstantinidis K.T."/>
            <person name="Eloe-Fadrosh E.A."/>
            <person name="Kyrpides N.C."/>
            <person name="Woyke T."/>
        </authorList>
    </citation>
    <scope>NUCLEOTIDE SEQUENCE</scope>
    <source>
        <strain evidence="3">GVMAG-M-3300025138-11</strain>
    </source>
</reference>
<feature type="domain" description="Thioredoxin" evidence="2">
    <location>
        <begin position="1"/>
        <end position="126"/>
    </location>
</feature>
<dbReference type="Pfam" id="PF00085">
    <property type="entry name" value="Thioredoxin"/>
    <property type="match status" value="1"/>
</dbReference>
<dbReference type="GO" id="GO:0005783">
    <property type="term" value="C:endoplasmic reticulum"/>
    <property type="evidence" value="ECO:0007669"/>
    <property type="project" value="TreeGrafter"/>
</dbReference>
<dbReference type="CDD" id="cd02961">
    <property type="entry name" value="PDI_a_family"/>
    <property type="match status" value="1"/>
</dbReference>
<dbReference type="SUPFAM" id="SSF52833">
    <property type="entry name" value="Thioredoxin-like"/>
    <property type="match status" value="1"/>
</dbReference>
<evidence type="ECO:0000256" key="1">
    <source>
        <dbReference type="SAM" id="Phobius"/>
    </source>
</evidence>
<protein>
    <recommendedName>
        <fullName evidence="2">Thioredoxin domain-containing protein</fullName>
    </recommendedName>
</protein>
<dbReference type="EMBL" id="MN740277">
    <property type="protein sequence ID" value="QHT97459.1"/>
    <property type="molecule type" value="Genomic_DNA"/>
</dbReference>
<dbReference type="AlphaFoldDB" id="A0A6C0IXZ2"/>
<feature type="transmembrane region" description="Helical" evidence="1">
    <location>
        <begin position="6"/>
        <end position="23"/>
    </location>
</feature>
<dbReference type="GO" id="GO:0006457">
    <property type="term" value="P:protein folding"/>
    <property type="evidence" value="ECO:0007669"/>
    <property type="project" value="TreeGrafter"/>
</dbReference>
<name>A0A6C0IXZ2_9ZZZZ</name>
<keyword evidence="1" id="KW-1133">Transmembrane helix</keyword>